<sequence length="81" mass="8797">MAEKPMIGTSNIFSLENTPSVSALNFLLKERRPTTGLVYETGDTWYPTWAISWGFLALAGPKPKVLLSSMRGDPGGRPDGV</sequence>
<keyword evidence="2" id="KW-1185">Reference proteome</keyword>
<accession>A0A194WCD3</accession>
<evidence type="ECO:0000313" key="2">
    <source>
        <dbReference type="Proteomes" id="UP000078559"/>
    </source>
</evidence>
<dbReference type="Proteomes" id="UP000078559">
    <property type="component" value="Chromosome 12"/>
</dbReference>
<name>A0A194WCD3_CYTMA</name>
<gene>
    <name evidence="1" type="ORF">VM1G_11961</name>
</gene>
<protein>
    <submittedName>
        <fullName evidence="1">Uncharacterized protein</fullName>
    </submittedName>
</protein>
<organism evidence="1 2">
    <name type="scientific">Cytospora mali</name>
    <name type="common">Apple Valsa canker fungus</name>
    <name type="synonym">Valsa mali</name>
    <dbReference type="NCBI Taxonomy" id="578113"/>
    <lineage>
        <taxon>Eukaryota</taxon>
        <taxon>Fungi</taxon>
        <taxon>Dikarya</taxon>
        <taxon>Ascomycota</taxon>
        <taxon>Pezizomycotina</taxon>
        <taxon>Sordariomycetes</taxon>
        <taxon>Sordariomycetidae</taxon>
        <taxon>Diaporthales</taxon>
        <taxon>Cytosporaceae</taxon>
        <taxon>Cytospora</taxon>
    </lineage>
</organism>
<dbReference type="AlphaFoldDB" id="A0A194WCD3"/>
<proteinExistence type="predicted"/>
<evidence type="ECO:0000313" key="1">
    <source>
        <dbReference type="EMBL" id="KUI74069.1"/>
    </source>
</evidence>
<reference evidence="1" key="1">
    <citation type="submission" date="2014-12" db="EMBL/GenBank/DDBJ databases">
        <title>Genome Sequence of Valsa Canker Pathogens Uncovers a Specific Adaption of Colonization on Woody Bark.</title>
        <authorList>
            <person name="Yin Z."/>
            <person name="Liu H."/>
            <person name="Gao X."/>
            <person name="Li Z."/>
            <person name="Song N."/>
            <person name="Ke X."/>
            <person name="Dai Q."/>
            <person name="Wu Y."/>
            <person name="Sun Y."/>
            <person name="Xu J.-R."/>
            <person name="Kang Z.K."/>
            <person name="Wang L."/>
            <person name="Huang L."/>
        </authorList>
    </citation>
    <scope>NUCLEOTIDE SEQUENCE [LARGE SCALE GENOMIC DNA]</scope>
    <source>
        <strain evidence="1">03-8</strain>
    </source>
</reference>
<dbReference type="EMBL" id="CM003109">
    <property type="protein sequence ID" value="KUI74069.1"/>
    <property type="molecule type" value="Genomic_DNA"/>
</dbReference>